<dbReference type="EMBL" id="BK014955">
    <property type="protein sequence ID" value="DAD84220.1"/>
    <property type="molecule type" value="Genomic_DNA"/>
</dbReference>
<proteinExistence type="predicted"/>
<protein>
    <submittedName>
        <fullName evidence="1">DNA encapsidation protein</fullName>
    </submittedName>
</protein>
<dbReference type="Pfam" id="PF05894">
    <property type="entry name" value="Podovirus_Gp16"/>
    <property type="match status" value="1"/>
</dbReference>
<organism evidence="1">
    <name type="scientific">Podoviridae sp. ctiHu16</name>
    <dbReference type="NCBI Taxonomy" id="2826571"/>
    <lineage>
        <taxon>Viruses</taxon>
        <taxon>Duplodnaviria</taxon>
        <taxon>Heunggongvirae</taxon>
        <taxon>Uroviricota</taxon>
        <taxon>Caudoviricetes</taxon>
    </lineage>
</organism>
<sequence length="350" mass="41118">MMGRSLHKETKVQKYIDFDRTRSHNCLFNFVNGIRGCGKTYGKLKDDIDRYMKGKGRFIYLRRSEEELKTLTTQKSGRLFNHVQTEYEGHALWCEANLLHIDKEVCGYAAALSTARKLKSDALDYVTDIIFDEYVIDDTTSQQRYLPDEVTAFFEFYETVARPGSRDYDVTVWFLGNAISSSNPYFDFLNLDLPYGSDIIKKGEFLVQMCAPPDLIEAKKKTRFYQAIAGTDYAAYAVENRFLRDNRTFIEKKTKDAEYQFTLIYYDDLIGVWRDYRNGKFYISESVDKQCRTVYAVTTETQEPNTFLLRGFKNNYHLKELKKAYDSGCLFYESQKLYSWFRDIVRMGLR</sequence>
<evidence type="ECO:0000313" key="1">
    <source>
        <dbReference type="EMBL" id="DAD84220.1"/>
    </source>
</evidence>
<reference evidence="1" key="1">
    <citation type="journal article" date="2021" name="Proc. Natl. Acad. Sci. U.S.A.">
        <title>A Catalog of Tens of Thousands of Viruses from Human Metagenomes Reveals Hidden Associations with Chronic Diseases.</title>
        <authorList>
            <person name="Tisza M.J."/>
            <person name="Buck C.B."/>
        </authorList>
    </citation>
    <scope>NUCLEOTIDE SEQUENCE</scope>
    <source>
        <strain evidence="1">CtiHu16</strain>
    </source>
</reference>
<dbReference type="InterPro" id="IPR008784">
    <property type="entry name" value="Podovirus_Gp16"/>
</dbReference>
<accession>A0A8S5MPU2</accession>
<name>A0A8S5MPU2_9CAUD</name>